<sequence>MKFRYLNAVILLSSTLILTACFNSSSDKKTGATANQASSLANKSADADPGMILDPGALTSDITALFGAADADPVDVKDNDTVQTVIKRLQ</sequence>
<keyword evidence="1" id="KW-0732">Signal</keyword>
<dbReference type="RefSeq" id="WP_109838080.1">
    <property type="nucleotide sequence ID" value="NZ_QGKM01000037.1"/>
</dbReference>
<feature type="chain" id="PRO_5016451117" evidence="1">
    <location>
        <begin position="21"/>
        <end position="90"/>
    </location>
</feature>
<organism evidence="2 3">
    <name type="scientific">Leucothrix pacifica</name>
    <dbReference type="NCBI Taxonomy" id="1247513"/>
    <lineage>
        <taxon>Bacteria</taxon>
        <taxon>Pseudomonadati</taxon>
        <taxon>Pseudomonadota</taxon>
        <taxon>Gammaproteobacteria</taxon>
        <taxon>Thiotrichales</taxon>
        <taxon>Thiotrichaceae</taxon>
        <taxon>Leucothrix</taxon>
    </lineage>
</organism>
<protein>
    <submittedName>
        <fullName evidence="2">Uncharacterized protein</fullName>
    </submittedName>
</protein>
<reference evidence="2 3" key="1">
    <citation type="submission" date="2018-05" db="EMBL/GenBank/DDBJ databases">
        <title>Leucothrix arctica sp. nov., isolated from Arctic seawater.</title>
        <authorList>
            <person name="Choi A."/>
            <person name="Baek K."/>
        </authorList>
    </citation>
    <scope>NUCLEOTIDE SEQUENCE [LARGE SCALE GENOMIC DNA]</scope>
    <source>
        <strain evidence="2 3">JCM 18388</strain>
    </source>
</reference>
<dbReference type="PROSITE" id="PS51257">
    <property type="entry name" value="PROKAR_LIPOPROTEIN"/>
    <property type="match status" value="1"/>
</dbReference>
<accession>A0A317CCV9</accession>
<proteinExistence type="predicted"/>
<evidence type="ECO:0000256" key="1">
    <source>
        <dbReference type="SAM" id="SignalP"/>
    </source>
</evidence>
<dbReference type="EMBL" id="QGKM01000037">
    <property type="protein sequence ID" value="PWQ96464.1"/>
    <property type="molecule type" value="Genomic_DNA"/>
</dbReference>
<dbReference type="AlphaFoldDB" id="A0A317CCV9"/>
<keyword evidence="3" id="KW-1185">Reference proteome</keyword>
<gene>
    <name evidence="2" type="ORF">DKW60_12965</name>
</gene>
<comment type="caution">
    <text evidence="2">The sequence shown here is derived from an EMBL/GenBank/DDBJ whole genome shotgun (WGS) entry which is preliminary data.</text>
</comment>
<dbReference type="Proteomes" id="UP000245539">
    <property type="component" value="Unassembled WGS sequence"/>
</dbReference>
<dbReference type="OrthoDB" id="10004147at2"/>
<evidence type="ECO:0000313" key="3">
    <source>
        <dbReference type="Proteomes" id="UP000245539"/>
    </source>
</evidence>
<name>A0A317CCV9_9GAMM</name>
<evidence type="ECO:0000313" key="2">
    <source>
        <dbReference type="EMBL" id="PWQ96464.1"/>
    </source>
</evidence>
<feature type="signal peptide" evidence="1">
    <location>
        <begin position="1"/>
        <end position="20"/>
    </location>
</feature>